<dbReference type="InterPro" id="IPR028052">
    <property type="entry name" value="CENP-C_N_dom"/>
</dbReference>
<feature type="domain" description="Kinetochore assembly subunit CENP-C N-terminal" evidence="8">
    <location>
        <begin position="85"/>
        <end position="322"/>
    </location>
</feature>
<evidence type="ECO:0000259" key="7">
    <source>
        <dbReference type="Pfam" id="PF15620"/>
    </source>
</evidence>
<dbReference type="InterPro" id="IPR028931">
    <property type="entry name" value="CENP-C_mid"/>
</dbReference>
<accession>A0ABQ0ES52</accession>
<evidence type="ECO:0000256" key="3">
    <source>
        <dbReference type="ARBA" id="ARBA00023125"/>
    </source>
</evidence>
<feature type="domain" description="Kinetochore assembly subunit CENP-C N-terminal" evidence="8">
    <location>
        <begin position="7"/>
        <end position="45"/>
    </location>
</feature>
<dbReference type="PANTHER" id="PTHR16684">
    <property type="entry name" value="CENTROMERE PROTEIN C"/>
    <property type="match status" value="1"/>
</dbReference>
<comment type="similarity">
    <text evidence="2">Belongs to the CENP-C/MIF2 family.</text>
</comment>
<feature type="domain" description="Mif2/CENP-C cupin" evidence="6">
    <location>
        <begin position="912"/>
        <end position="975"/>
    </location>
</feature>
<name>A0ABQ0ES52_APOSI</name>
<feature type="region of interest" description="Disordered" evidence="5">
    <location>
        <begin position="354"/>
        <end position="703"/>
    </location>
</feature>
<dbReference type="EMBL" id="BAAFST010000005">
    <property type="protein sequence ID" value="GAB1289770.1"/>
    <property type="molecule type" value="Genomic_DNA"/>
</dbReference>
<evidence type="ECO:0000256" key="5">
    <source>
        <dbReference type="SAM" id="MobiDB-lite"/>
    </source>
</evidence>
<keyword evidence="10" id="KW-1185">Reference proteome</keyword>
<evidence type="ECO:0000259" key="8">
    <source>
        <dbReference type="Pfam" id="PF15622"/>
    </source>
</evidence>
<dbReference type="Pfam" id="PF15622">
    <property type="entry name" value="CENP_C_N"/>
    <property type="match status" value="2"/>
</dbReference>
<evidence type="ECO:0000259" key="6">
    <source>
        <dbReference type="Pfam" id="PF11699"/>
    </source>
</evidence>
<proteinExistence type="inferred from homology"/>
<feature type="compositionally biased region" description="Basic residues" evidence="5">
    <location>
        <begin position="438"/>
        <end position="450"/>
    </location>
</feature>
<feature type="compositionally biased region" description="Polar residues" evidence="5">
    <location>
        <begin position="214"/>
        <end position="228"/>
    </location>
</feature>
<comment type="caution">
    <text evidence="9">The sequence shown here is derived from an EMBL/GenBank/DDBJ whole genome shotgun (WGS) entry which is preliminary data.</text>
</comment>
<feature type="region of interest" description="Disordered" evidence="5">
    <location>
        <begin position="251"/>
        <end position="288"/>
    </location>
</feature>
<sequence>MASFHLDHLKNYHRRFCRPSRAPNIHTKKGQNMLKILEDCFEDQDSRAGTLVPVKWCSETRPLRSALHSASSVSCSPAIKERLFNSTESLTTSTPKEKVSYSQSAGSAYVKHHIQNQFRCLQGAKKRFCKFLQNQVRLLVDQVKANEVHQESLCTDAVSKSTPPSNKMSSKKQPGHHGASDALYLSVGSPMVLRDAKVLASPKDVSSAGPQRVASVTRSSGCMQSSNTDFPFKTKKRLNFEEEVISSTGAIENNALQVEDNTSEGQEGTSSEISQKRDSLSSEVQAQSKKSFSELYLETVKRKSKSSSVVRHTAAAPPPPSPPNDRKLLEDEFIIDGSDRGFSSQPWVTIPRKGRHLSHHMPSPENTAVPPGKKSGEKPHRLAEMTFISNTQSDKACPTEEAQLSVEENLGTTWTNELENDCRSTENKMQSENAPKPSTRKRTLKQKQRGAPKPEGAEELHTGQSGSEDRSASTVGRDKLQKSSQRNVEDCEEVRNEPIPKRHTPAPENKKKKNNSQTNKEKSGKKYFSGESKNKFVSEEITLTSRKDHRLSKQPSEWWIVKPDEGSVNGNSSKENESSVVYPNRRKRTKRNHVSENTGKKPFPSKRQKTQISSTVQKSLNVNGSGGTVSSHGNVSSSQRKPLKNIEADSTQKSLHISGPKRGSKYQNSVMTSQNVHLKSHTEEYTNKTRMTSTLNSEVTKHSVWEESGPSRFKNYEMPGINSSEMGDEKDQKILDLTTRSSNMVPDSNLHHKLEREKNLSAPRCSLVEVKLYFIISLISLCLMTVLPSTSPGVRRSKRVRLKPLEYWRGERVDYQESSSGGLMLEIISPTSVSTKIKAKRNLDKVNQKVNKKCIRPEKCEKKKMGLSLDIRLGDPFQATLAKDLETGEIVPMDLIRPRDTYHFFVEQHGLKVFKTLDTTFFSTGKLVLGPHEEKGTQHVGQDILVFYVNFGDLLCTLHETPYMITTGDSFYVPSV</sequence>
<feature type="region of interest" description="Disordered" evidence="5">
    <location>
        <begin position="155"/>
        <end position="182"/>
    </location>
</feature>
<evidence type="ECO:0000256" key="1">
    <source>
        <dbReference type="ARBA" id="ARBA00004123"/>
    </source>
</evidence>
<feature type="region of interest" description="Disordered" evidence="5">
    <location>
        <begin position="200"/>
        <end position="228"/>
    </location>
</feature>
<feature type="compositionally biased region" description="Polar residues" evidence="5">
    <location>
        <begin position="568"/>
        <end position="581"/>
    </location>
</feature>
<evidence type="ECO:0000256" key="2">
    <source>
        <dbReference type="ARBA" id="ARBA00010291"/>
    </source>
</evidence>
<dbReference type="SUPFAM" id="SSF51182">
    <property type="entry name" value="RmlC-like cupins"/>
    <property type="match status" value="1"/>
</dbReference>
<feature type="compositionally biased region" description="Polar residues" evidence="5">
    <location>
        <begin position="665"/>
        <end position="677"/>
    </location>
</feature>
<feature type="compositionally biased region" description="Low complexity" evidence="5">
    <location>
        <begin position="306"/>
        <end position="315"/>
    </location>
</feature>
<gene>
    <name evidence="9" type="ORF">APTSU1_000500000</name>
</gene>
<protein>
    <submittedName>
        <fullName evidence="9">Centromere protein C</fullName>
    </submittedName>
</protein>
<dbReference type="PANTHER" id="PTHR16684:SF11">
    <property type="entry name" value="CENTROMERE PROTEIN C"/>
    <property type="match status" value="1"/>
</dbReference>
<dbReference type="InterPro" id="IPR028386">
    <property type="entry name" value="CENP-C/Mif2/cnp3"/>
</dbReference>
<reference evidence="9 10" key="1">
    <citation type="submission" date="2024-08" db="EMBL/GenBank/DDBJ databases">
        <title>The draft genome of Apodemus speciosus.</title>
        <authorList>
            <person name="Nabeshima K."/>
            <person name="Suzuki S."/>
            <person name="Onuma M."/>
        </authorList>
    </citation>
    <scope>NUCLEOTIDE SEQUENCE [LARGE SCALE GENOMIC DNA]</scope>
    <source>
        <strain evidence="9">IB14-021</strain>
    </source>
</reference>
<evidence type="ECO:0000313" key="10">
    <source>
        <dbReference type="Proteomes" id="UP001623349"/>
    </source>
</evidence>
<feature type="compositionally biased region" description="Polar residues" evidence="5">
    <location>
        <begin position="158"/>
        <end position="168"/>
    </location>
</feature>
<dbReference type="InterPro" id="IPR011051">
    <property type="entry name" value="RmlC_Cupin_sf"/>
</dbReference>
<evidence type="ECO:0000256" key="4">
    <source>
        <dbReference type="ARBA" id="ARBA00023242"/>
    </source>
</evidence>
<feature type="compositionally biased region" description="Polar residues" evidence="5">
    <location>
        <begin position="251"/>
        <end position="273"/>
    </location>
</feature>
<dbReference type="InterPro" id="IPR014710">
    <property type="entry name" value="RmlC-like_jellyroll"/>
</dbReference>
<comment type="subcellular location">
    <subcellularLocation>
        <location evidence="1">Nucleus</location>
    </subcellularLocation>
</comment>
<dbReference type="Proteomes" id="UP001623349">
    <property type="component" value="Unassembled WGS sequence"/>
</dbReference>
<feature type="compositionally biased region" description="Polar residues" evidence="5">
    <location>
        <begin position="610"/>
        <end position="640"/>
    </location>
</feature>
<organism evidence="9 10">
    <name type="scientific">Apodemus speciosus</name>
    <name type="common">Large Japanese field mouse</name>
    <dbReference type="NCBI Taxonomy" id="105296"/>
    <lineage>
        <taxon>Eukaryota</taxon>
        <taxon>Metazoa</taxon>
        <taxon>Chordata</taxon>
        <taxon>Craniata</taxon>
        <taxon>Vertebrata</taxon>
        <taxon>Euteleostomi</taxon>
        <taxon>Mammalia</taxon>
        <taxon>Eutheria</taxon>
        <taxon>Euarchontoglires</taxon>
        <taxon>Glires</taxon>
        <taxon>Rodentia</taxon>
        <taxon>Myomorpha</taxon>
        <taxon>Muroidea</taxon>
        <taxon>Muridae</taxon>
        <taxon>Murinae</taxon>
        <taxon>Apodemus</taxon>
    </lineage>
</organism>
<dbReference type="Pfam" id="PF11699">
    <property type="entry name" value="CENP-C_C"/>
    <property type="match status" value="1"/>
</dbReference>
<feature type="region of interest" description="Disordered" evidence="5">
    <location>
        <begin position="303"/>
        <end position="327"/>
    </location>
</feature>
<feature type="compositionally biased region" description="Basic and acidic residues" evidence="5">
    <location>
        <begin position="455"/>
        <end position="500"/>
    </location>
</feature>
<dbReference type="Pfam" id="PF15620">
    <property type="entry name" value="CENP-C_mid"/>
    <property type="match status" value="1"/>
</dbReference>
<evidence type="ECO:0000313" key="9">
    <source>
        <dbReference type="EMBL" id="GAB1289770.1"/>
    </source>
</evidence>
<dbReference type="Gene3D" id="2.60.120.10">
    <property type="entry name" value="Jelly Rolls"/>
    <property type="match status" value="1"/>
</dbReference>
<keyword evidence="4" id="KW-0539">Nucleus</keyword>
<feature type="compositionally biased region" description="Basic and acidic residues" evidence="5">
    <location>
        <begin position="374"/>
        <end position="383"/>
    </location>
</feature>
<feature type="domain" description="CENP-C middle DNMT3B-binding" evidence="7">
    <location>
        <begin position="327"/>
        <end position="580"/>
    </location>
</feature>
<feature type="compositionally biased region" description="Polar residues" evidence="5">
    <location>
        <begin position="688"/>
        <end position="698"/>
    </location>
</feature>
<dbReference type="InterPro" id="IPR025974">
    <property type="entry name" value="Mif2/CENP-C_cupin"/>
</dbReference>
<keyword evidence="3" id="KW-0238">DNA-binding</keyword>